<dbReference type="InterPro" id="IPR000524">
    <property type="entry name" value="Tscrpt_reg_HTH_GntR"/>
</dbReference>
<dbReference type="SMART" id="SM00895">
    <property type="entry name" value="FCD"/>
    <property type="match status" value="1"/>
</dbReference>
<dbReference type="PANTHER" id="PTHR43537:SF49">
    <property type="entry name" value="TRANSCRIPTIONAL REGULATORY PROTEIN"/>
    <property type="match status" value="1"/>
</dbReference>
<evidence type="ECO:0000313" key="6">
    <source>
        <dbReference type="EMBL" id="MBF9235135.1"/>
    </source>
</evidence>
<feature type="domain" description="HTH gntR-type" evidence="5">
    <location>
        <begin position="18"/>
        <end position="85"/>
    </location>
</feature>
<dbReference type="SUPFAM" id="SSF46785">
    <property type="entry name" value="Winged helix' DNA-binding domain"/>
    <property type="match status" value="1"/>
</dbReference>
<reference evidence="6" key="1">
    <citation type="submission" date="2020-11" db="EMBL/GenBank/DDBJ databases">
        <authorList>
            <person name="Kim M.K."/>
        </authorList>
    </citation>
    <scope>NUCLEOTIDE SEQUENCE</scope>
    <source>
        <strain evidence="6">BT350</strain>
    </source>
</reference>
<dbReference type="PRINTS" id="PR00035">
    <property type="entry name" value="HTHGNTR"/>
</dbReference>
<gene>
    <name evidence="6" type="ORF">I2H38_17315</name>
</gene>
<dbReference type="EMBL" id="JADQDO010000010">
    <property type="protein sequence ID" value="MBF9235135.1"/>
    <property type="molecule type" value="Genomic_DNA"/>
</dbReference>
<dbReference type="InterPro" id="IPR008920">
    <property type="entry name" value="TF_FadR/GntR_C"/>
</dbReference>
<comment type="caution">
    <text evidence="6">The sequence shown here is derived from an EMBL/GenBank/DDBJ whole genome shotgun (WGS) entry which is preliminary data.</text>
</comment>
<organism evidence="6 7">
    <name type="scientific">Microvirga alba</name>
    <dbReference type="NCBI Taxonomy" id="2791025"/>
    <lineage>
        <taxon>Bacteria</taxon>
        <taxon>Pseudomonadati</taxon>
        <taxon>Pseudomonadota</taxon>
        <taxon>Alphaproteobacteria</taxon>
        <taxon>Hyphomicrobiales</taxon>
        <taxon>Methylobacteriaceae</taxon>
        <taxon>Microvirga</taxon>
    </lineage>
</organism>
<protein>
    <submittedName>
        <fullName evidence="6">GntR family transcriptional regulator</fullName>
    </submittedName>
</protein>
<dbReference type="InterPro" id="IPR036388">
    <property type="entry name" value="WH-like_DNA-bd_sf"/>
</dbReference>
<dbReference type="AlphaFoldDB" id="A0A931BWH9"/>
<accession>A0A931BWH9</accession>
<evidence type="ECO:0000256" key="1">
    <source>
        <dbReference type="ARBA" id="ARBA00023015"/>
    </source>
</evidence>
<keyword evidence="1" id="KW-0805">Transcription regulation</keyword>
<dbReference type="PROSITE" id="PS50949">
    <property type="entry name" value="HTH_GNTR"/>
    <property type="match status" value="1"/>
</dbReference>
<dbReference type="RefSeq" id="WP_196273129.1">
    <property type="nucleotide sequence ID" value="NZ_JADQDO010000010.1"/>
</dbReference>
<dbReference type="SMART" id="SM00345">
    <property type="entry name" value="HTH_GNTR"/>
    <property type="match status" value="1"/>
</dbReference>
<keyword evidence="2" id="KW-0238">DNA-binding</keyword>
<evidence type="ECO:0000256" key="4">
    <source>
        <dbReference type="SAM" id="MobiDB-lite"/>
    </source>
</evidence>
<dbReference type="PANTHER" id="PTHR43537">
    <property type="entry name" value="TRANSCRIPTIONAL REGULATOR, GNTR FAMILY"/>
    <property type="match status" value="1"/>
</dbReference>
<dbReference type="InterPro" id="IPR011711">
    <property type="entry name" value="GntR_C"/>
</dbReference>
<keyword evidence="3" id="KW-0804">Transcription</keyword>
<dbReference type="Gene3D" id="1.10.10.10">
    <property type="entry name" value="Winged helix-like DNA-binding domain superfamily/Winged helix DNA-binding domain"/>
    <property type="match status" value="1"/>
</dbReference>
<name>A0A931BWH9_9HYPH</name>
<evidence type="ECO:0000313" key="7">
    <source>
        <dbReference type="Proteomes" id="UP000599312"/>
    </source>
</evidence>
<dbReference type="Pfam" id="PF00392">
    <property type="entry name" value="GntR"/>
    <property type="match status" value="1"/>
</dbReference>
<sequence length="229" mass="25081">MSRMKQKPESTTEASPPGPASSRIKKDLEDKILTGDLKAGARLDENALATLYGVSRTPVREALRELASAGLVSIRARRVATVAQLTTSELIEFFEAMAELEASCAYLAATRLTATDGQNLTAAHAACIEAASSNDPDRFYAANGDFHEALYKAARNRFIGEQASLFRRRLEPYRRIVTYHPGRIAVSIKEHQLIVDAILAMEPEAAAAASRAHLDFLRRDIAIILDSLR</sequence>
<dbReference type="GO" id="GO:0003700">
    <property type="term" value="F:DNA-binding transcription factor activity"/>
    <property type="evidence" value="ECO:0007669"/>
    <property type="project" value="InterPro"/>
</dbReference>
<evidence type="ECO:0000256" key="2">
    <source>
        <dbReference type="ARBA" id="ARBA00023125"/>
    </source>
</evidence>
<proteinExistence type="predicted"/>
<feature type="compositionally biased region" description="Basic and acidic residues" evidence="4">
    <location>
        <begin position="1"/>
        <end position="10"/>
    </location>
</feature>
<dbReference type="Gene3D" id="1.20.120.530">
    <property type="entry name" value="GntR ligand-binding domain-like"/>
    <property type="match status" value="1"/>
</dbReference>
<feature type="region of interest" description="Disordered" evidence="4">
    <location>
        <begin position="1"/>
        <end position="26"/>
    </location>
</feature>
<keyword evidence="7" id="KW-1185">Reference proteome</keyword>
<dbReference type="SUPFAM" id="SSF48008">
    <property type="entry name" value="GntR ligand-binding domain-like"/>
    <property type="match status" value="1"/>
</dbReference>
<dbReference type="CDD" id="cd07377">
    <property type="entry name" value="WHTH_GntR"/>
    <property type="match status" value="1"/>
</dbReference>
<dbReference type="GO" id="GO:0003677">
    <property type="term" value="F:DNA binding"/>
    <property type="evidence" value="ECO:0007669"/>
    <property type="project" value="UniProtKB-KW"/>
</dbReference>
<dbReference type="Pfam" id="PF07729">
    <property type="entry name" value="FCD"/>
    <property type="match status" value="1"/>
</dbReference>
<evidence type="ECO:0000256" key="3">
    <source>
        <dbReference type="ARBA" id="ARBA00023163"/>
    </source>
</evidence>
<evidence type="ECO:0000259" key="5">
    <source>
        <dbReference type="PROSITE" id="PS50949"/>
    </source>
</evidence>
<dbReference type="InterPro" id="IPR036390">
    <property type="entry name" value="WH_DNA-bd_sf"/>
</dbReference>
<dbReference type="Proteomes" id="UP000599312">
    <property type="component" value="Unassembled WGS sequence"/>
</dbReference>